<organism evidence="9 10">
    <name type="scientific">Aspergillus terreus</name>
    <dbReference type="NCBI Taxonomy" id="33178"/>
    <lineage>
        <taxon>Eukaryota</taxon>
        <taxon>Fungi</taxon>
        <taxon>Dikarya</taxon>
        <taxon>Ascomycota</taxon>
        <taxon>Pezizomycotina</taxon>
        <taxon>Eurotiomycetes</taxon>
        <taxon>Eurotiomycetidae</taxon>
        <taxon>Eurotiales</taxon>
        <taxon>Aspergillaceae</taxon>
        <taxon>Aspergillus</taxon>
        <taxon>Aspergillus subgen. Circumdati</taxon>
    </lineage>
</organism>
<comment type="caution">
    <text evidence="9">The sequence shown here is derived from an EMBL/GenBank/DDBJ whole genome shotgun (WGS) entry which is preliminary data.</text>
</comment>
<keyword evidence="5" id="KW-0256">Endoplasmic reticulum</keyword>
<dbReference type="GO" id="GO:0005783">
    <property type="term" value="C:endoplasmic reticulum"/>
    <property type="evidence" value="ECO:0007669"/>
    <property type="project" value="UniProtKB-SubCell"/>
</dbReference>
<dbReference type="EMBL" id="BLJY01000011">
    <property type="protein sequence ID" value="GFF20050.1"/>
    <property type="molecule type" value="Genomic_DNA"/>
</dbReference>
<dbReference type="GO" id="GO:0005739">
    <property type="term" value="C:mitochondrion"/>
    <property type="evidence" value="ECO:0007669"/>
    <property type="project" value="UniProtKB-SubCell"/>
</dbReference>
<evidence type="ECO:0000313" key="9">
    <source>
        <dbReference type="EMBL" id="GFF20050.1"/>
    </source>
</evidence>
<dbReference type="PANTHER" id="PTHR48182:SF2">
    <property type="entry name" value="PROTEIN SERAC1"/>
    <property type="match status" value="1"/>
</dbReference>
<evidence type="ECO:0000256" key="6">
    <source>
        <dbReference type="ARBA" id="ARBA00023128"/>
    </source>
</evidence>
<evidence type="ECO:0000256" key="4">
    <source>
        <dbReference type="ARBA" id="ARBA00007920"/>
    </source>
</evidence>
<evidence type="ECO:0000259" key="8">
    <source>
        <dbReference type="Pfam" id="PF05057"/>
    </source>
</evidence>
<dbReference type="InterPro" id="IPR052374">
    <property type="entry name" value="SERAC1"/>
</dbReference>
<dbReference type="Gene3D" id="3.40.50.1820">
    <property type="entry name" value="alpha/beta hydrolase"/>
    <property type="match status" value="1"/>
</dbReference>
<keyword evidence="6" id="KW-0496">Mitochondrion</keyword>
<evidence type="ECO:0000256" key="3">
    <source>
        <dbReference type="ARBA" id="ARBA00004370"/>
    </source>
</evidence>
<sequence>MIPQVLKSSHQDELSADIYNVHGLQNLSSPFPPLSWPFNSRPQPIHRIDAREQRDQAILKSGAYGLTIISDPEEATVDIVLVHGLKGHAYRTWLHEGRGVYWPRDLLCSDFKDARIMVFGYEVNVWHPWNQVSQGWLSGYADHLLGSLSGYRTSNLKSRPLVFIAHSLGGLVVQQALITSRDSRMDYLRMIETHTNGICFLGTPHRGASLATWGERAARVLNFFKPVNHQMVSLLDPRSKALHEMRRAFHNVLEKRKEEGSRIKIVCFYETVPLFRSCVVSEQSATIDGEPSFPIFANHGDMAKFASRQDDGYKSIVREITHIISDSDPGHLCSRCVCGLVTVYDVLAFCTPVLCKNK</sequence>
<feature type="domain" description="DUF676" evidence="8">
    <location>
        <begin position="79"/>
        <end position="208"/>
    </location>
</feature>
<comment type="similarity">
    <text evidence="4">Belongs to the putative lipase ROG1 family.</text>
</comment>
<dbReference type="PANTHER" id="PTHR48182">
    <property type="entry name" value="PROTEIN SERAC1"/>
    <property type="match status" value="1"/>
</dbReference>
<proteinExistence type="inferred from homology"/>
<keyword evidence="7" id="KW-0472">Membrane</keyword>
<keyword evidence="10" id="KW-1185">Reference proteome</keyword>
<evidence type="ECO:0000256" key="2">
    <source>
        <dbReference type="ARBA" id="ARBA00004240"/>
    </source>
</evidence>
<reference evidence="9 10" key="1">
    <citation type="submission" date="2020-01" db="EMBL/GenBank/DDBJ databases">
        <title>Aspergillus terreus IFO 6365 whole genome shotgun sequence.</title>
        <authorList>
            <person name="Kanamasa S."/>
            <person name="Takahashi H."/>
        </authorList>
    </citation>
    <scope>NUCLEOTIDE SEQUENCE [LARGE SCALE GENOMIC DNA]</scope>
    <source>
        <strain evidence="9 10">IFO 6365</strain>
    </source>
</reference>
<dbReference type="OrthoDB" id="5086500at2759"/>
<dbReference type="AlphaFoldDB" id="A0A5M3Z379"/>
<dbReference type="InterPro" id="IPR007751">
    <property type="entry name" value="DUF676_lipase-like"/>
</dbReference>
<dbReference type="Pfam" id="PF05057">
    <property type="entry name" value="DUF676"/>
    <property type="match status" value="1"/>
</dbReference>
<comment type="subcellular location">
    <subcellularLocation>
        <location evidence="2">Endoplasmic reticulum</location>
    </subcellularLocation>
    <subcellularLocation>
        <location evidence="3">Membrane</location>
    </subcellularLocation>
    <subcellularLocation>
        <location evidence="1">Mitochondrion</location>
    </subcellularLocation>
</comment>
<evidence type="ECO:0000313" key="10">
    <source>
        <dbReference type="Proteomes" id="UP000452235"/>
    </source>
</evidence>
<evidence type="ECO:0000256" key="5">
    <source>
        <dbReference type="ARBA" id="ARBA00022824"/>
    </source>
</evidence>
<name>A0A5M3Z379_ASPTE</name>
<dbReference type="InterPro" id="IPR029058">
    <property type="entry name" value="AB_hydrolase_fold"/>
</dbReference>
<evidence type="ECO:0000256" key="7">
    <source>
        <dbReference type="ARBA" id="ARBA00023136"/>
    </source>
</evidence>
<dbReference type="GO" id="GO:0016020">
    <property type="term" value="C:membrane"/>
    <property type="evidence" value="ECO:0007669"/>
    <property type="project" value="UniProtKB-SubCell"/>
</dbReference>
<protein>
    <submittedName>
        <fullName evidence="9">Ribonuclease p/mrp subunit</fullName>
    </submittedName>
</protein>
<dbReference type="Proteomes" id="UP000452235">
    <property type="component" value="Unassembled WGS sequence"/>
</dbReference>
<dbReference type="SUPFAM" id="SSF53474">
    <property type="entry name" value="alpha/beta-Hydrolases"/>
    <property type="match status" value="1"/>
</dbReference>
<accession>A0A5M3Z379</accession>
<gene>
    <name evidence="9" type="ORF">ATEIFO6365_0011031000</name>
</gene>
<dbReference type="VEuPathDB" id="FungiDB:ATEG_04685"/>
<evidence type="ECO:0000256" key="1">
    <source>
        <dbReference type="ARBA" id="ARBA00004173"/>
    </source>
</evidence>